<dbReference type="PANTHER" id="PTHR16441">
    <property type="entry name" value="FIDIPIDINE"/>
    <property type="match status" value="1"/>
</dbReference>
<dbReference type="Proteomes" id="UP000824469">
    <property type="component" value="Unassembled WGS sequence"/>
</dbReference>
<evidence type="ECO:0000259" key="1">
    <source>
        <dbReference type="Pfam" id="PF21673"/>
    </source>
</evidence>
<dbReference type="Pfam" id="PF21673">
    <property type="entry name" value="CCDC93_N"/>
    <property type="match status" value="1"/>
</dbReference>
<evidence type="ECO:0000313" key="3">
    <source>
        <dbReference type="Proteomes" id="UP000824469"/>
    </source>
</evidence>
<sequence>MEDDEERGEVLQKIVDVLLEGGYFRARISSLSPFDKLTGGLAWCITASNIDIDIDIDYDLLFYDDEATLGEK</sequence>
<dbReference type="PANTHER" id="PTHR16441:SF0">
    <property type="entry name" value="COILED-COIL DOMAIN-CONTAINING PROTEIN 93"/>
    <property type="match status" value="1"/>
</dbReference>
<organism evidence="2 3">
    <name type="scientific">Taxus chinensis</name>
    <name type="common">Chinese yew</name>
    <name type="synonym">Taxus wallichiana var. chinensis</name>
    <dbReference type="NCBI Taxonomy" id="29808"/>
    <lineage>
        <taxon>Eukaryota</taxon>
        <taxon>Viridiplantae</taxon>
        <taxon>Streptophyta</taxon>
        <taxon>Embryophyta</taxon>
        <taxon>Tracheophyta</taxon>
        <taxon>Spermatophyta</taxon>
        <taxon>Pinopsida</taxon>
        <taxon>Pinidae</taxon>
        <taxon>Conifers II</taxon>
        <taxon>Cupressales</taxon>
        <taxon>Taxaceae</taxon>
        <taxon>Taxus</taxon>
    </lineage>
</organism>
<dbReference type="InterPro" id="IPR039116">
    <property type="entry name" value="CCDC93"/>
</dbReference>
<proteinExistence type="predicted"/>
<accession>A0AA38CIG7</accession>
<reference evidence="2 3" key="1">
    <citation type="journal article" date="2021" name="Nat. Plants">
        <title>The Taxus genome provides insights into paclitaxel biosynthesis.</title>
        <authorList>
            <person name="Xiong X."/>
            <person name="Gou J."/>
            <person name="Liao Q."/>
            <person name="Li Y."/>
            <person name="Zhou Q."/>
            <person name="Bi G."/>
            <person name="Li C."/>
            <person name="Du R."/>
            <person name="Wang X."/>
            <person name="Sun T."/>
            <person name="Guo L."/>
            <person name="Liang H."/>
            <person name="Lu P."/>
            <person name="Wu Y."/>
            <person name="Zhang Z."/>
            <person name="Ro D.K."/>
            <person name="Shang Y."/>
            <person name="Huang S."/>
            <person name="Yan J."/>
        </authorList>
    </citation>
    <scope>NUCLEOTIDE SEQUENCE [LARGE SCALE GENOMIC DNA]</scope>
    <source>
        <strain evidence="2">Ta-2019</strain>
    </source>
</reference>
<protein>
    <recommendedName>
        <fullName evidence="1">CCDC93 N-terminal domain-containing protein</fullName>
    </recommendedName>
</protein>
<dbReference type="AlphaFoldDB" id="A0AA38CIG7"/>
<gene>
    <name evidence="2" type="ORF">KI387_029724</name>
</gene>
<dbReference type="EMBL" id="JAHRHJ020000010">
    <property type="protein sequence ID" value="KAH9298042.1"/>
    <property type="molecule type" value="Genomic_DNA"/>
</dbReference>
<comment type="caution">
    <text evidence="2">The sequence shown here is derived from an EMBL/GenBank/DDBJ whole genome shotgun (WGS) entry which is preliminary data.</text>
</comment>
<feature type="non-terminal residue" evidence="2">
    <location>
        <position position="72"/>
    </location>
</feature>
<feature type="domain" description="CCDC93 N-terminal" evidence="1">
    <location>
        <begin position="7"/>
        <end position="72"/>
    </location>
</feature>
<name>A0AA38CIG7_TAXCH</name>
<evidence type="ECO:0000313" key="2">
    <source>
        <dbReference type="EMBL" id="KAH9298042.1"/>
    </source>
</evidence>
<keyword evidence="3" id="KW-1185">Reference proteome</keyword>
<dbReference type="InterPro" id="IPR048747">
    <property type="entry name" value="CCDC93_N"/>
</dbReference>
<dbReference type="GO" id="GO:0006893">
    <property type="term" value="P:Golgi to plasma membrane transport"/>
    <property type="evidence" value="ECO:0007669"/>
    <property type="project" value="TreeGrafter"/>
</dbReference>